<feature type="transmembrane region" description="Helical" evidence="1">
    <location>
        <begin position="12"/>
        <end position="32"/>
    </location>
</feature>
<keyword evidence="1" id="KW-1133">Transmembrane helix</keyword>
<name>A0A7X3G6V8_9STRE</name>
<protein>
    <submittedName>
        <fullName evidence="2">Uncharacterized protein</fullName>
    </submittedName>
</protein>
<gene>
    <name evidence="2" type="ORF">E5983_00740</name>
</gene>
<sequence>MLGIPWLEWLEIFNTITTPIAFIITIYTFNVARATSDKLEETREISRLNAESNLFLGHLDAIKIVIDKNDNLKNEVPKNILASLYNTLTDIETRYPRATQNNTTLNENLQKLTDLCKQEHTTFEEVTKPFKSIYNIISIRKDGI</sequence>
<keyword evidence="1" id="KW-0472">Membrane</keyword>
<dbReference type="RefSeq" id="WP_160332033.1">
    <property type="nucleotide sequence ID" value="NZ_WSRS01000003.1"/>
</dbReference>
<organism evidence="2 3">
    <name type="scientific">Streptococcus danieliae</name>
    <dbReference type="NCBI Taxonomy" id="747656"/>
    <lineage>
        <taxon>Bacteria</taxon>
        <taxon>Bacillati</taxon>
        <taxon>Bacillota</taxon>
        <taxon>Bacilli</taxon>
        <taxon>Lactobacillales</taxon>
        <taxon>Streptococcaceae</taxon>
        <taxon>Streptococcus</taxon>
    </lineage>
</organism>
<reference evidence="2 3" key="1">
    <citation type="submission" date="2019-12" db="EMBL/GenBank/DDBJ databases">
        <title>Microbes associate with the intestines of laboratory mice.</title>
        <authorList>
            <person name="Navarre W."/>
            <person name="Wong E."/>
        </authorList>
    </citation>
    <scope>NUCLEOTIDE SEQUENCE [LARGE SCALE GENOMIC DNA]</scope>
    <source>
        <strain evidence="2 3">NM51_B2-22</strain>
    </source>
</reference>
<proteinExistence type="predicted"/>
<keyword evidence="1" id="KW-0812">Transmembrane</keyword>
<dbReference type="AlphaFoldDB" id="A0A7X3G6V8"/>
<evidence type="ECO:0000256" key="1">
    <source>
        <dbReference type="SAM" id="Phobius"/>
    </source>
</evidence>
<accession>A0A7X3G6V8</accession>
<dbReference type="Proteomes" id="UP000461595">
    <property type="component" value="Unassembled WGS sequence"/>
</dbReference>
<comment type="caution">
    <text evidence="2">The sequence shown here is derived from an EMBL/GenBank/DDBJ whole genome shotgun (WGS) entry which is preliminary data.</text>
</comment>
<evidence type="ECO:0000313" key="2">
    <source>
        <dbReference type="EMBL" id="MVX58201.1"/>
    </source>
</evidence>
<evidence type="ECO:0000313" key="3">
    <source>
        <dbReference type="Proteomes" id="UP000461595"/>
    </source>
</evidence>
<dbReference type="EMBL" id="WSRS01000003">
    <property type="protein sequence ID" value="MVX58201.1"/>
    <property type="molecule type" value="Genomic_DNA"/>
</dbReference>